<accession>A0A7W9Q8B0</accession>
<organism evidence="1 2">
    <name type="scientific">Streptomyces zagrosensis</name>
    <dbReference type="NCBI Taxonomy" id="1042984"/>
    <lineage>
        <taxon>Bacteria</taxon>
        <taxon>Bacillati</taxon>
        <taxon>Actinomycetota</taxon>
        <taxon>Actinomycetes</taxon>
        <taxon>Kitasatosporales</taxon>
        <taxon>Streptomycetaceae</taxon>
        <taxon>Streptomyces</taxon>
    </lineage>
</organism>
<proteinExistence type="predicted"/>
<dbReference type="AlphaFoldDB" id="A0A7W9Q8B0"/>
<sequence length="41" mass="4426">MHTVPDERTTATIGVGPRLELEIVAAPAHFGEVGREPAEDR</sequence>
<reference evidence="1 2" key="1">
    <citation type="submission" date="2020-08" db="EMBL/GenBank/DDBJ databases">
        <title>Genomic Encyclopedia of Type Strains, Phase III (KMG-III): the genomes of soil and plant-associated and newly described type strains.</title>
        <authorList>
            <person name="Whitman W."/>
        </authorList>
    </citation>
    <scope>NUCLEOTIDE SEQUENCE [LARGE SCALE GENOMIC DNA]</scope>
    <source>
        <strain evidence="1 2">CECT 8305</strain>
    </source>
</reference>
<dbReference type="EMBL" id="JACHJL010000005">
    <property type="protein sequence ID" value="MBB5935440.1"/>
    <property type="molecule type" value="Genomic_DNA"/>
</dbReference>
<dbReference type="RefSeq" id="WP_281392726.1">
    <property type="nucleotide sequence ID" value="NZ_JACHJL010000005.1"/>
</dbReference>
<protein>
    <submittedName>
        <fullName evidence="1">Uncharacterized protein</fullName>
    </submittedName>
</protein>
<dbReference type="Proteomes" id="UP000588098">
    <property type="component" value="Unassembled WGS sequence"/>
</dbReference>
<name>A0A7W9Q8B0_9ACTN</name>
<keyword evidence="2" id="KW-1185">Reference proteome</keyword>
<comment type="caution">
    <text evidence="1">The sequence shown here is derived from an EMBL/GenBank/DDBJ whole genome shotgun (WGS) entry which is preliminary data.</text>
</comment>
<gene>
    <name evidence="1" type="ORF">FHS42_002502</name>
</gene>
<evidence type="ECO:0000313" key="2">
    <source>
        <dbReference type="Proteomes" id="UP000588098"/>
    </source>
</evidence>
<evidence type="ECO:0000313" key="1">
    <source>
        <dbReference type="EMBL" id="MBB5935440.1"/>
    </source>
</evidence>